<dbReference type="EC" id="2.3.1.20" evidence="4"/>
<dbReference type="Pfam" id="PF06974">
    <property type="entry name" value="WS_DGAT_C"/>
    <property type="match status" value="1"/>
</dbReference>
<evidence type="ECO:0000313" key="14">
    <source>
        <dbReference type="Proteomes" id="UP001553843"/>
    </source>
</evidence>
<dbReference type="Gene3D" id="3.30.559.30">
    <property type="entry name" value="Nonribosomal peptide synthetase, condensation domain"/>
    <property type="match status" value="1"/>
</dbReference>
<comment type="pathway">
    <text evidence="1">Glycerolipid metabolism; triacylglycerol biosynthesis.</text>
</comment>
<evidence type="ECO:0000259" key="11">
    <source>
        <dbReference type="Pfam" id="PF03007"/>
    </source>
</evidence>
<evidence type="ECO:0000256" key="7">
    <source>
        <dbReference type="ARBA" id="ARBA00022798"/>
    </source>
</evidence>
<dbReference type="RefSeq" id="WP_359770626.1">
    <property type="nucleotide sequence ID" value="NZ_JBEYRR010000001.1"/>
</dbReference>
<evidence type="ECO:0000256" key="9">
    <source>
        <dbReference type="ARBA" id="ARBA00023315"/>
    </source>
</evidence>
<evidence type="ECO:0000256" key="10">
    <source>
        <dbReference type="ARBA" id="ARBA00048109"/>
    </source>
</evidence>
<comment type="similarity">
    <text evidence="3">Belongs to the long-chain O-acyltransferase family.</text>
</comment>
<protein>
    <recommendedName>
        <fullName evidence="4">diacylglycerol O-acyltransferase</fullName>
        <ecNumber evidence="4">2.3.1.20</ecNumber>
    </recommendedName>
</protein>
<keyword evidence="14" id="KW-1185">Reference proteome</keyword>
<dbReference type="PANTHER" id="PTHR31650">
    <property type="entry name" value="O-ACYLTRANSFERASE (WSD1-LIKE) FAMILY PROTEIN"/>
    <property type="match status" value="1"/>
</dbReference>
<dbReference type="InterPro" id="IPR045034">
    <property type="entry name" value="O-acyltransferase_WSD1-like"/>
</dbReference>
<dbReference type="InterPro" id="IPR023213">
    <property type="entry name" value="CAT-like_dom_sf"/>
</dbReference>
<evidence type="ECO:0000256" key="2">
    <source>
        <dbReference type="ARBA" id="ARBA00005189"/>
    </source>
</evidence>
<dbReference type="Proteomes" id="UP001553843">
    <property type="component" value="Unassembled WGS sequence"/>
</dbReference>
<evidence type="ECO:0000256" key="3">
    <source>
        <dbReference type="ARBA" id="ARBA00009587"/>
    </source>
</evidence>
<name>A0ABV3LSL9_9ACTN</name>
<feature type="domain" description="O-acyltransferase WSD1-like N-terminal" evidence="11">
    <location>
        <begin position="34"/>
        <end position="149"/>
    </location>
</feature>
<feature type="domain" description="O-acyltransferase WSD1 C-terminal" evidence="12">
    <location>
        <begin position="265"/>
        <end position="401"/>
    </location>
</feature>
<evidence type="ECO:0000256" key="8">
    <source>
        <dbReference type="ARBA" id="ARBA00023098"/>
    </source>
</evidence>
<keyword evidence="6" id="KW-0808">Transferase</keyword>
<dbReference type="InterPro" id="IPR009721">
    <property type="entry name" value="O-acyltransferase_WSD1_C"/>
</dbReference>
<organism evidence="13 14">
    <name type="scientific">Streptomyces huasconensis</name>
    <dbReference type="NCBI Taxonomy" id="1854574"/>
    <lineage>
        <taxon>Bacteria</taxon>
        <taxon>Bacillati</taxon>
        <taxon>Actinomycetota</taxon>
        <taxon>Actinomycetes</taxon>
        <taxon>Kitasatosporales</taxon>
        <taxon>Streptomycetaceae</taxon>
        <taxon>Streptomyces</taxon>
    </lineage>
</organism>
<keyword evidence="5" id="KW-0444">Lipid biosynthesis</keyword>
<comment type="caution">
    <text evidence="13">The sequence shown here is derived from an EMBL/GenBank/DDBJ whole genome shotgun (WGS) entry which is preliminary data.</text>
</comment>
<gene>
    <name evidence="13" type="ORF">AB0887_10885</name>
</gene>
<proteinExistence type="inferred from homology"/>
<keyword evidence="8" id="KW-0443">Lipid metabolism</keyword>
<evidence type="ECO:0000256" key="4">
    <source>
        <dbReference type="ARBA" id="ARBA00013244"/>
    </source>
</evidence>
<dbReference type="SUPFAM" id="SSF52777">
    <property type="entry name" value="CoA-dependent acyltransferases"/>
    <property type="match status" value="2"/>
</dbReference>
<dbReference type="Pfam" id="PF03007">
    <property type="entry name" value="WS_DGAT_cat"/>
    <property type="match status" value="1"/>
</dbReference>
<dbReference type="EMBL" id="JBEYRS010000003">
    <property type="protein sequence ID" value="MEW2362452.1"/>
    <property type="molecule type" value="Genomic_DNA"/>
</dbReference>
<dbReference type="Gene3D" id="3.30.559.10">
    <property type="entry name" value="Chloramphenicol acetyltransferase-like domain"/>
    <property type="match status" value="1"/>
</dbReference>
<evidence type="ECO:0000313" key="13">
    <source>
        <dbReference type="EMBL" id="MEW2362452.1"/>
    </source>
</evidence>
<evidence type="ECO:0000256" key="5">
    <source>
        <dbReference type="ARBA" id="ARBA00022516"/>
    </source>
</evidence>
<comment type="pathway">
    <text evidence="2">Lipid metabolism.</text>
</comment>
<evidence type="ECO:0000256" key="1">
    <source>
        <dbReference type="ARBA" id="ARBA00004771"/>
    </source>
</evidence>
<reference evidence="13 14" key="1">
    <citation type="submission" date="2024-06" db="EMBL/GenBank/DDBJ databases">
        <title>The Natural Products Discovery Center: Release of the First 8490 Sequenced Strains for Exploring Actinobacteria Biosynthetic Diversity.</title>
        <authorList>
            <person name="Kalkreuter E."/>
            <person name="Kautsar S.A."/>
            <person name="Yang D."/>
            <person name="Bader C.D."/>
            <person name="Teijaro C.N."/>
            <person name="Fluegel L."/>
            <person name="Davis C.M."/>
            <person name="Simpson J.R."/>
            <person name="Lauterbach L."/>
            <person name="Steele A.D."/>
            <person name="Gui C."/>
            <person name="Meng S."/>
            <person name="Li G."/>
            <person name="Viehrig K."/>
            <person name="Ye F."/>
            <person name="Su P."/>
            <person name="Kiefer A.F."/>
            <person name="Nichols A."/>
            <person name="Cepeda A.J."/>
            <person name="Yan W."/>
            <person name="Fan B."/>
            <person name="Jiang Y."/>
            <person name="Adhikari A."/>
            <person name="Zheng C.-J."/>
            <person name="Schuster L."/>
            <person name="Cowan T.M."/>
            <person name="Smanski M.J."/>
            <person name="Chevrette M.G."/>
            <person name="De Carvalho L.P.S."/>
            <person name="Shen B."/>
        </authorList>
    </citation>
    <scope>NUCLEOTIDE SEQUENCE [LARGE SCALE GENOMIC DNA]</scope>
    <source>
        <strain evidence="13 14">NPDC047833</strain>
    </source>
</reference>
<dbReference type="PANTHER" id="PTHR31650:SF1">
    <property type="entry name" value="WAX ESTER SYNTHASE_DIACYLGLYCEROL ACYLTRANSFERASE 4-RELATED"/>
    <property type="match status" value="1"/>
</dbReference>
<accession>A0ABV3LSL9</accession>
<dbReference type="InterPro" id="IPR004255">
    <property type="entry name" value="O-acyltransferase_WSD1_N"/>
</dbReference>
<sequence length="427" mass="46284">MYANSVDAVYHRSRSPHPQIVGTLLRFRGAAPGLGLLRDHFAAHLAEQPVLRQRLEDIGGRTCRVPAEMRTDDHVRHHAAPSGRTWGEVADALHTLPLPPPPAAPWDVWLADGHRADEWLLFFRSHHALTDGTGRAHLINSLFGSAPRPGLPVARGGFSLRCAVRLLADTVSGLFPGPAAAPAWRWLYGPASGSSRLTCVSLPYERLSQVGRAAGVTTNDVYLAAMAGVLRRLALDRGRGPDELGDLPVAMPMSTRRVGEESRPGNHLTMARVPLPCHLSDPRERLVRVHRATTRAKRQGRAATSRFLQEHVPHRISEAATRALMDARTAPVSCNYVPYREPELSFDGSRALDVTSVGALMEGHLLYTALTYHRSVARLAVVHDAVLPDAARVGHLWTEQIDVLLGATGAGTHTGSGASAPPKARTK</sequence>
<comment type="catalytic activity">
    <reaction evidence="10">
        <text>an acyl-CoA + a 1,2-diacyl-sn-glycerol = a triacyl-sn-glycerol + CoA</text>
        <dbReference type="Rhea" id="RHEA:10868"/>
        <dbReference type="ChEBI" id="CHEBI:17815"/>
        <dbReference type="ChEBI" id="CHEBI:57287"/>
        <dbReference type="ChEBI" id="CHEBI:58342"/>
        <dbReference type="ChEBI" id="CHEBI:64615"/>
        <dbReference type="EC" id="2.3.1.20"/>
    </reaction>
</comment>
<keyword evidence="9" id="KW-0012">Acyltransferase</keyword>
<evidence type="ECO:0000256" key="6">
    <source>
        <dbReference type="ARBA" id="ARBA00022679"/>
    </source>
</evidence>
<evidence type="ECO:0000259" key="12">
    <source>
        <dbReference type="Pfam" id="PF06974"/>
    </source>
</evidence>
<keyword evidence="7" id="KW-0319">Glycerol metabolism</keyword>